<dbReference type="AlphaFoldDB" id="A0A507FIL6"/>
<accession>A0A507FIL6</accession>
<dbReference type="Proteomes" id="UP000320333">
    <property type="component" value="Unassembled WGS sequence"/>
</dbReference>
<keyword evidence="6" id="KW-1185">Reference proteome</keyword>
<comment type="similarity">
    <text evidence="1">Belongs to the short-chain dehydrogenases/reductases (SDR) family.</text>
</comment>
<evidence type="ECO:0000259" key="4">
    <source>
        <dbReference type="SMART" id="SM00822"/>
    </source>
</evidence>
<dbReference type="FunFam" id="3.40.50.720:FF:000084">
    <property type="entry name" value="Short-chain dehydrogenase reductase"/>
    <property type="match status" value="1"/>
</dbReference>
<dbReference type="STRING" id="246404.A0A507FIL6"/>
<protein>
    <recommendedName>
        <fullName evidence="4">Ketoreductase domain-containing protein</fullName>
    </recommendedName>
</protein>
<dbReference type="Pfam" id="PF13561">
    <property type="entry name" value="adh_short_C2"/>
    <property type="match status" value="1"/>
</dbReference>
<dbReference type="PROSITE" id="PS00061">
    <property type="entry name" value="ADH_SHORT"/>
    <property type="match status" value="1"/>
</dbReference>
<keyword evidence="2" id="KW-0521">NADP</keyword>
<feature type="domain" description="Ketoreductase" evidence="4">
    <location>
        <begin position="26"/>
        <end position="222"/>
    </location>
</feature>
<dbReference type="InterPro" id="IPR002347">
    <property type="entry name" value="SDR_fam"/>
</dbReference>
<gene>
    <name evidence="5" type="ORF">CcCBS67573_g02594</name>
</gene>
<dbReference type="InterPro" id="IPR020904">
    <property type="entry name" value="Sc_DH/Rdtase_CS"/>
</dbReference>
<keyword evidence="3" id="KW-0560">Oxidoreductase</keyword>
<dbReference type="PANTHER" id="PTHR43618:SF8">
    <property type="entry name" value="7ALPHA-HYDROXYSTEROID DEHYDROGENASE"/>
    <property type="match status" value="1"/>
</dbReference>
<dbReference type="PRINTS" id="PR00081">
    <property type="entry name" value="GDHRDH"/>
</dbReference>
<dbReference type="PANTHER" id="PTHR43618">
    <property type="entry name" value="7-ALPHA-HYDROXYSTEROID DEHYDROGENASE"/>
    <property type="match status" value="1"/>
</dbReference>
<evidence type="ECO:0000256" key="2">
    <source>
        <dbReference type="ARBA" id="ARBA00022857"/>
    </source>
</evidence>
<dbReference type="OrthoDB" id="294295at2759"/>
<evidence type="ECO:0000313" key="6">
    <source>
        <dbReference type="Proteomes" id="UP000320333"/>
    </source>
</evidence>
<dbReference type="EMBL" id="QEAP01000056">
    <property type="protein sequence ID" value="TPX76144.1"/>
    <property type="molecule type" value="Genomic_DNA"/>
</dbReference>
<name>A0A507FIL6_9FUNG</name>
<organism evidence="5 6">
    <name type="scientific">Chytriomyces confervae</name>
    <dbReference type="NCBI Taxonomy" id="246404"/>
    <lineage>
        <taxon>Eukaryota</taxon>
        <taxon>Fungi</taxon>
        <taxon>Fungi incertae sedis</taxon>
        <taxon>Chytridiomycota</taxon>
        <taxon>Chytridiomycota incertae sedis</taxon>
        <taxon>Chytridiomycetes</taxon>
        <taxon>Chytridiales</taxon>
        <taxon>Chytriomycetaceae</taxon>
        <taxon>Chytriomyces</taxon>
    </lineage>
</organism>
<evidence type="ECO:0000313" key="5">
    <source>
        <dbReference type="EMBL" id="TPX76144.1"/>
    </source>
</evidence>
<dbReference type="GO" id="GO:0016491">
    <property type="term" value="F:oxidoreductase activity"/>
    <property type="evidence" value="ECO:0007669"/>
    <property type="project" value="UniProtKB-KW"/>
</dbReference>
<dbReference type="PRINTS" id="PR00080">
    <property type="entry name" value="SDRFAMILY"/>
</dbReference>
<evidence type="ECO:0000256" key="1">
    <source>
        <dbReference type="ARBA" id="ARBA00006484"/>
    </source>
</evidence>
<dbReference type="InterPro" id="IPR036291">
    <property type="entry name" value="NAD(P)-bd_dom_sf"/>
</dbReference>
<dbReference type="Gene3D" id="3.40.50.720">
    <property type="entry name" value="NAD(P)-binding Rossmann-like Domain"/>
    <property type="match status" value="1"/>
</dbReference>
<comment type="caution">
    <text evidence="5">The sequence shown here is derived from an EMBL/GenBank/DDBJ whole genome shotgun (WGS) entry which is preliminary data.</text>
</comment>
<dbReference type="SMART" id="SM00822">
    <property type="entry name" value="PKS_KR"/>
    <property type="match status" value="1"/>
</dbReference>
<proteinExistence type="inferred from homology"/>
<reference evidence="5 6" key="1">
    <citation type="journal article" date="2019" name="Sci. Rep.">
        <title>Comparative genomics of chytrid fungi reveal insights into the obligate biotrophic and pathogenic lifestyle of Synchytrium endobioticum.</title>
        <authorList>
            <person name="van de Vossenberg B.T.L.H."/>
            <person name="Warris S."/>
            <person name="Nguyen H.D.T."/>
            <person name="van Gent-Pelzer M.P.E."/>
            <person name="Joly D.L."/>
            <person name="van de Geest H.C."/>
            <person name="Bonants P.J.M."/>
            <person name="Smith D.S."/>
            <person name="Levesque C.A."/>
            <person name="van der Lee T.A.J."/>
        </authorList>
    </citation>
    <scope>NUCLEOTIDE SEQUENCE [LARGE SCALE GENOMIC DNA]</scope>
    <source>
        <strain evidence="5 6">CBS 675.73</strain>
    </source>
</reference>
<dbReference type="SUPFAM" id="SSF51735">
    <property type="entry name" value="NAD(P)-binding Rossmann-fold domains"/>
    <property type="match status" value="1"/>
</dbReference>
<dbReference type="InterPro" id="IPR052178">
    <property type="entry name" value="Sec_Metab_Biosynth_SDR"/>
</dbReference>
<dbReference type="InterPro" id="IPR057326">
    <property type="entry name" value="KR_dom"/>
</dbReference>
<sequence length="294" mass="30458">MADDHHIDLSLNRLFGLSGAGAYKQKVAVVTGGGTGIGKMIATALAQNGARVYIASRKLKVVSAAAADINANPQTVASGGSCVALQADLTDKAKVHAFANEIKKREEKVHILVNNAGMSWGSDLLDYDEKNGWDRLFALNVKGPFYLTTALVGQLENGASNTDPGRVINISSVASYVPGSADPTGNDTSPYNASKAALNHLTRVLASSLSGRFITVNAIAPGFYPSRMTQHGIEALGEAVAIGQPMGRIGTTEDMAGLALFLSSRASAHITGQVIVTDGGSTLVFAPGAHVAKL</sequence>
<evidence type="ECO:0000256" key="3">
    <source>
        <dbReference type="ARBA" id="ARBA00023002"/>
    </source>
</evidence>